<evidence type="ECO:0000313" key="4">
    <source>
        <dbReference type="Proteomes" id="UP000011543"/>
    </source>
</evidence>
<proteinExistence type="predicted"/>
<dbReference type="HOGENOM" id="CLU_1313163_0_0_2"/>
<dbReference type="Proteomes" id="UP000001879">
    <property type="component" value="Chromosome"/>
</dbReference>
<sequence>MTQLYDRLRTAPQTDVDLSNLNFEERQEARQISVTRTSDTTNIGPSGDFTTVYYLAGDEKPAAALFVDENRSELDAVAFSKKNIVQTNVPRPVYDWILHSLGERELEKHESVVLEERPDGPHWVIDRQRYDESPNRRYTTTEQRAARIDGCSIDELYEAFDEEIRESDLREHAAVMGNVRYILEYFRTADRFECVPVSADGEMAVRKAA</sequence>
<keyword evidence="3" id="KW-1185">Reference proteome</keyword>
<dbReference type="GeneID" id="8824464"/>
<dbReference type="PaxDb" id="547559-Nmag_1629"/>
<dbReference type="Proteomes" id="UP000011543">
    <property type="component" value="Unassembled WGS sequence"/>
</dbReference>
<dbReference type="EMBL" id="AOHS01000063">
    <property type="protein sequence ID" value="ELY23241.1"/>
    <property type="molecule type" value="Genomic_DNA"/>
</dbReference>
<reference evidence="2 4" key="3">
    <citation type="journal article" date="2014" name="PLoS Genet.">
        <title>Phylogenetically driven sequencing of extremely halophilic archaea reveals strategies for static and dynamic osmo-response.</title>
        <authorList>
            <person name="Becker E.A."/>
            <person name="Seitzer P.M."/>
            <person name="Tritt A."/>
            <person name="Larsen D."/>
            <person name="Krusor M."/>
            <person name="Yao A.I."/>
            <person name="Wu D."/>
            <person name="Madern D."/>
            <person name="Eisen J.A."/>
            <person name="Darling A.E."/>
            <person name="Facciotti M.T."/>
        </authorList>
    </citation>
    <scope>NUCLEOTIDE SEQUENCE [LARGE SCALE GENOMIC DNA]</scope>
    <source>
        <strain evidence="4">ATCC 43099 / DSM 3394 / CCM 3739 / CIP 104546 / IAM 13178 / JCM 8861 / NBRC 102185 / NCIMB 2190 / MS3</strain>
        <strain evidence="2">MS-3</strain>
    </source>
</reference>
<gene>
    <name evidence="1" type="ordered locus">Nmag_1629</name>
    <name evidence="2" type="ORF">C500_20666</name>
</gene>
<dbReference type="EMBL" id="CP001932">
    <property type="protein sequence ID" value="ADD05205.1"/>
    <property type="molecule type" value="Genomic_DNA"/>
</dbReference>
<evidence type="ECO:0000313" key="3">
    <source>
        <dbReference type="Proteomes" id="UP000001879"/>
    </source>
</evidence>
<dbReference type="RefSeq" id="WP_004217500.1">
    <property type="nucleotide sequence ID" value="NC_013922.1"/>
</dbReference>
<dbReference type="OrthoDB" id="220491at2157"/>
<reference evidence="3" key="1">
    <citation type="submission" date="2010-02" db="EMBL/GenBank/DDBJ databases">
        <title>Complete sequence of chromosome of Natrialba magadii ATCC 43099.</title>
        <authorList>
            <consortium name="US DOE Joint Genome Institute"/>
            <person name="Lucas S."/>
            <person name="Copeland A."/>
            <person name="Lapidus A."/>
            <person name="Cheng J.-F."/>
            <person name="Bruce D."/>
            <person name="Goodwin L."/>
            <person name="Pitluck S."/>
            <person name="Davenport K."/>
            <person name="Saunders E."/>
            <person name="Detter J.C."/>
            <person name="Han C."/>
            <person name="Tapia R."/>
            <person name="Land M."/>
            <person name="Hauser L."/>
            <person name="Kyrpides N."/>
            <person name="Mikhailova N."/>
            <person name="De Castro R.E."/>
            <person name="Maupin-Furlow J.A."/>
            <person name="Woyke T."/>
        </authorList>
    </citation>
    <scope>NUCLEOTIDE SEQUENCE [LARGE SCALE GENOMIC DNA]</scope>
    <source>
        <strain evidence="3">ATCC 43099 / DSM 3394 / CCM 3739 / CIP 104546 / IAM 13178 / JCM 8861 / NBRC 102185 / NCIMB 2190 / MS3</strain>
    </source>
</reference>
<evidence type="ECO:0000313" key="2">
    <source>
        <dbReference type="EMBL" id="ELY23241.1"/>
    </source>
</evidence>
<dbReference type="PATRIC" id="fig|547559.17.peg.4081"/>
<accession>D3SUE7</accession>
<dbReference type="AlphaFoldDB" id="D3SUE7"/>
<evidence type="ECO:0000313" key="1">
    <source>
        <dbReference type="EMBL" id="ADD05205.1"/>
    </source>
</evidence>
<dbReference type="eggNOG" id="ENOG502N5T1">
    <property type="taxonomic scope" value="Archaea"/>
</dbReference>
<protein>
    <submittedName>
        <fullName evidence="1">Uncharacterized protein</fullName>
    </submittedName>
</protein>
<dbReference type="KEGG" id="nmg:Nmag_1629"/>
<name>D3SUE7_NATMM</name>
<organism evidence="1 3">
    <name type="scientific">Natrialba magadii (strain ATCC 43099 / DSM 3394 / CCM 3739 / CIP 104546 / IAM 13178 / JCM 8861 / NBRC 102185 / NCIMB 2190 / MS3)</name>
    <name type="common">Natronobacterium magadii</name>
    <dbReference type="NCBI Taxonomy" id="547559"/>
    <lineage>
        <taxon>Archaea</taxon>
        <taxon>Methanobacteriati</taxon>
        <taxon>Methanobacteriota</taxon>
        <taxon>Stenosarchaea group</taxon>
        <taxon>Halobacteria</taxon>
        <taxon>Halobacteriales</taxon>
        <taxon>Natrialbaceae</taxon>
        <taxon>Natrialba</taxon>
    </lineage>
</organism>
<reference evidence="1 3" key="2">
    <citation type="journal article" date="2012" name="BMC Genomics">
        <title>A comparative genomics perspective on the genetic content of the alkaliphilic haloarchaeon Natrialba magadii ATCC 43099T.</title>
        <authorList>
            <person name="Siddaramappa S."/>
            <person name="Challacombe J.F."/>
            <person name="Decastro R.E."/>
            <person name="Pfeiffer F."/>
            <person name="Sastre D.E."/>
            <person name="Gimenez M.I."/>
            <person name="Paggi R.A."/>
            <person name="Detter J.C."/>
            <person name="Davenport K.W."/>
            <person name="Goodwin L.A."/>
            <person name="Kyrpides N."/>
            <person name="Tapia R."/>
            <person name="Pitluck S."/>
            <person name="Lucas S."/>
            <person name="Woyke T."/>
            <person name="Maupin-Furlow J.A."/>
        </authorList>
    </citation>
    <scope>NUCLEOTIDE SEQUENCE [LARGE SCALE GENOMIC DNA]</scope>
    <source>
        <strain evidence="1">ATCC 43099</strain>
        <strain evidence="3">ATCC 43099 / DSM 3394 / CCM 3739 / CIP 104546 / IAM 13178 / JCM 8861 / NBRC 102185 / NCIMB 2190 / MS3</strain>
    </source>
</reference>
<reference evidence="1" key="4">
    <citation type="submission" date="2016-09" db="EMBL/GenBank/DDBJ databases">
        <authorList>
            <person name="Pfeiffer F."/>
        </authorList>
    </citation>
    <scope>NUCLEOTIDE SEQUENCE</scope>
    <source>
        <strain evidence="1">ATCC 43099</strain>
    </source>
</reference>